<dbReference type="InterPro" id="IPR013088">
    <property type="entry name" value="Znf_NHR/GATA"/>
</dbReference>
<dbReference type="EMBL" id="CP092624">
    <property type="protein sequence ID" value="UMM32742.1"/>
    <property type="molecule type" value="Genomic_DNA"/>
</dbReference>
<dbReference type="SUPFAM" id="SSF57716">
    <property type="entry name" value="Glucocorticoid receptor-like (DNA-binding domain)"/>
    <property type="match status" value="1"/>
</dbReference>
<dbReference type="AlphaFoldDB" id="A0AAE9EZG5"/>
<dbReference type="PROSITE" id="PS51030">
    <property type="entry name" value="NUCLEAR_REC_DBD_2"/>
    <property type="match status" value="1"/>
</dbReference>
<evidence type="ECO:0000256" key="5">
    <source>
        <dbReference type="ARBA" id="ARBA00022833"/>
    </source>
</evidence>
<feature type="domain" description="Nuclear receptor" evidence="13">
    <location>
        <begin position="233"/>
        <end position="315"/>
    </location>
</feature>
<evidence type="ECO:0000256" key="3">
    <source>
        <dbReference type="ARBA" id="ARBA00022723"/>
    </source>
</evidence>
<dbReference type="PANTHER" id="PTHR24083">
    <property type="entry name" value="NUCLEAR HORMONE RECEPTOR"/>
    <property type="match status" value="1"/>
</dbReference>
<keyword evidence="7" id="KW-0238">DNA-binding</keyword>
<dbReference type="InterPro" id="IPR003582">
    <property type="entry name" value="ShKT_dom"/>
</dbReference>
<organism evidence="14 15">
    <name type="scientific">Caenorhabditis briggsae</name>
    <dbReference type="NCBI Taxonomy" id="6238"/>
    <lineage>
        <taxon>Eukaryota</taxon>
        <taxon>Metazoa</taxon>
        <taxon>Ecdysozoa</taxon>
        <taxon>Nematoda</taxon>
        <taxon>Chromadorea</taxon>
        <taxon>Rhabditida</taxon>
        <taxon>Rhabditina</taxon>
        <taxon>Rhabditomorpha</taxon>
        <taxon>Rhabditoidea</taxon>
        <taxon>Rhabditidae</taxon>
        <taxon>Peloderinae</taxon>
        <taxon>Caenorhabditis</taxon>
    </lineage>
</organism>
<feature type="signal peptide" evidence="12">
    <location>
        <begin position="1"/>
        <end position="20"/>
    </location>
</feature>
<keyword evidence="3" id="KW-0479">Metal-binding</keyword>
<dbReference type="SMART" id="SM00399">
    <property type="entry name" value="ZnF_C4"/>
    <property type="match status" value="1"/>
</dbReference>
<dbReference type="SMART" id="SM00254">
    <property type="entry name" value="ShKT"/>
    <property type="match status" value="3"/>
</dbReference>
<dbReference type="Gene3D" id="1.10.10.1940">
    <property type="match status" value="1"/>
</dbReference>
<dbReference type="GO" id="GO:0000978">
    <property type="term" value="F:RNA polymerase II cis-regulatory region sequence-specific DNA binding"/>
    <property type="evidence" value="ECO:0007669"/>
    <property type="project" value="InterPro"/>
</dbReference>
<keyword evidence="15" id="KW-1185">Reference proteome</keyword>
<dbReference type="InterPro" id="IPR000536">
    <property type="entry name" value="Nucl_hrmn_rcpt_lig-bd"/>
</dbReference>
<dbReference type="PRINTS" id="PR00047">
    <property type="entry name" value="STROIDFINGER"/>
</dbReference>
<dbReference type="GO" id="GO:0008270">
    <property type="term" value="F:zinc ion binding"/>
    <property type="evidence" value="ECO:0007669"/>
    <property type="project" value="UniProtKB-KW"/>
</dbReference>
<feature type="region of interest" description="Disordered" evidence="11">
    <location>
        <begin position="330"/>
        <end position="349"/>
    </location>
</feature>
<sequence length="577" mass="63399">MAYSARKMIALLLLISGASAVIVGDLNCTTYIGQTPVTFGYSQSATVCSNTIADAACDIIYPPVAAGKYPAPGNDVERPFNCYTITKTSGGAFSADMKTAALNSCPKSCGYCCQTNSYNCKNVQFPRLNCATITPSQCSSVAWRTIIAEDCPSACGFCGQGGCVDAVPDCANDLSICNTVGLQDFVNTYCQKSCQRCQTTTTTTRPTTALCTTYNPNSSAACSAWALNGFCTNPFYTVAQRKKNSSTGYHFDVPSCNGCKSFFRRAIISGIRYKCNRQNDCFDTEFPIASTRLTCRGCRFESCVNAGMNPTAIQFKTTEASRKLVQKILEQQNNNTSEQSSTSSPAPREKLMFPDEAVNKLISKLSAVEKISSKIHNEGLPSGYFDDRTLEEILESSMVLVNSRIPNLQKAKEEEIWPSPLLFTHCINTLKSDCLRFPDGEQIGKPNHADLENVKPTVSLFESSFAAIFRNRLDRVEYMLLKAIVMCNPAVCSLSAHSQSFLSKERNKFGFSLLQHCRLQHGALYGPARYAELLSIIPIVENHVKVLKDFHTFVTVVLVQNGHKFFFTKLFSEALQS</sequence>
<keyword evidence="4" id="KW-0863">Zinc-finger</keyword>
<evidence type="ECO:0000259" key="13">
    <source>
        <dbReference type="PROSITE" id="PS51030"/>
    </source>
</evidence>
<dbReference type="Gene3D" id="3.30.50.10">
    <property type="entry name" value="Erythroid Transcription Factor GATA-1, subunit A"/>
    <property type="match status" value="1"/>
</dbReference>
<dbReference type="Proteomes" id="UP000829354">
    <property type="component" value="Chromosome V"/>
</dbReference>
<dbReference type="InterPro" id="IPR035500">
    <property type="entry name" value="NHR-like_dom_sf"/>
</dbReference>
<comment type="similarity">
    <text evidence="2">Belongs to the nuclear hormone receptor family.</text>
</comment>
<dbReference type="GO" id="GO:0005634">
    <property type="term" value="C:nucleus"/>
    <property type="evidence" value="ECO:0007669"/>
    <property type="project" value="UniProtKB-SubCell"/>
</dbReference>
<evidence type="ECO:0000313" key="15">
    <source>
        <dbReference type="Proteomes" id="UP000829354"/>
    </source>
</evidence>
<evidence type="ECO:0000313" key="14">
    <source>
        <dbReference type="EMBL" id="UMM32742.1"/>
    </source>
</evidence>
<proteinExistence type="inferred from homology"/>
<keyword evidence="5" id="KW-0862">Zinc</keyword>
<feature type="compositionally biased region" description="Low complexity" evidence="11">
    <location>
        <begin position="330"/>
        <end position="344"/>
    </location>
</feature>
<keyword evidence="8" id="KW-0804">Transcription</keyword>
<dbReference type="GO" id="GO:0003700">
    <property type="term" value="F:DNA-binding transcription factor activity"/>
    <property type="evidence" value="ECO:0007669"/>
    <property type="project" value="InterPro"/>
</dbReference>
<reference evidence="14 15" key="1">
    <citation type="submission" date="2022-04" db="EMBL/GenBank/DDBJ databases">
        <title>Chromosome-level reference genomes for two strains of Caenorhabditis briggsae: an improved platform for comparative genomics.</title>
        <authorList>
            <person name="Stevens L."/>
            <person name="Andersen E."/>
        </authorList>
    </citation>
    <scope>NUCLEOTIDE SEQUENCE [LARGE SCALE GENOMIC DNA]</scope>
    <source>
        <strain evidence="14">VX34</strain>
        <tissue evidence="14">Whole-organism</tissue>
    </source>
</reference>
<protein>
    <recommendedName>
        <fullName evidence="13">Nuclear receptor domain-containing protein</fullName>
    </recommendedName>
</protein>
<evidence type="ECO:0000256" key="6">
    <source>
        <dbReference type="ARBA" id="ARBA00023015"/>
    </source>
</evidence>
<evidence type="ECO:0000256" key="9">
    <source>
        <dbReference type="ARBA" id="ARBA00023170"/>
    </source>
</evidence>
<accession>A0AAE9EZG5</accession>
<evidence type="ECO:0000256" key="8">
    <source>
        <dbReference type="ARBA" id="ARBA00023163"/>
    </source>
</evidence>
<evidence type="ECO:0000256" key="1">
    <source>
        <dbReference type="ARBA" id="ARBA00004123"/>
    </source>
</evidence>
<dbReference type="Pfam" id="PF01549">
    <property type="entry name" value="ShK"/>
    <property type="match status" value="4"/>
</dbReference>
<evidence type="ECO:0000256" key="2">
    <source>
        <dbReference type="ARBA" id="ARBA00005993"/>
    </source>
</evidence>
<evidence type="ECO:0000256" key="11">
    <source>
        <dbReference type="SAM" id="MobiDB-lite"/>
    </source>
</evidence>
<dbReference type="SUPFAM" id="SSF48508">
    <property type="entry name" value="Nuclear receptor ligand-binding domain"/>
    <property type="match status" value="1"/>
</dbReference>
<dbReference type="Pfam" id="PF00105">
    <property type="entry name" value="zf-C4"/>
    <property type="match status" value="1"/>
</dbReference>
<dbReference type="Gene3D" id="1.10.565.10">
    <property type="entry name" value="Retinoid X Receptor"/>
    <property type="match status" value="1"/>
</dbReference>
<keyword evidence="6" id="KW-0805">Transcription regulation</keyword>
<comment type="subcellular location">
    <subcellularLocation>
        <location evidence="1">Nucleus</location>
    </subcellularLocation>
</comment>
<dbReference type="InterPro" id="IPR050274">
    <property type="entry name" value="Nuclear_hormone_rcpt_NR2"/>
</dbReference>
<gene>
    <name evidence="14" type="ORF">L5515_006435</name>
</gene>
<keyword evidence="10" id="KW-0539">Nucleus</keyword>
<dbReference type="CDD" id="cd06960">
    <property type="entry name" value="NR_DBD_HNF4A"/>
    <property type="match status" value="1"/>
</dbReference>
<dbReference type="InterPro" id="IPR049636">
    <property type="entry name" value="HNF4-like_DBD"/>
</dbReference>
<dbReference type="InterPro" id="IPR001628">
    <property type="entry name" value="Znf_hrmn_rcpt"/>
</dbReference>
<evidence type="ECO:0000256" key="7">
    <source>
        <dbReference type="ARBA" id="ARBA00023125"/>
    </source>
</evidence>
<keyword evidence="9" id="KW-0675">Receptor</keyword>
<evidence type="ECO:0000256" key="12">
    <source>
        <dbReference type="SAM" id="SignalP"/>
    </source>
</evidence>
<feature type="chain" id="PRO_5042288078" description="Nuclear receptor domain-containing protein" evidence="12">
    <location>
        <begin position="21"/>
        <end position="577"/>
    </location>
</feature>
<evidence type="ECO:0000256" key="10">
    <source>
        <dbReference type="ARBA" id="ARBA00023242"/>
    </source>
</evidence>
<dbReference type="SMART" id="SM00430">
    <property type="entry name" value="HOLI"/>
    <property type="match status" value="1"/>
</dbReference>
<name>A0AAE9EZG5_CAEBR</name>
<keyword evidence="12" id="KW-0732">Signal</keyword>
<evidence type="ECO:0000256" key="4">
    <source>
        <dbReference type="ARBA" id="ARBA00022771"/>
    </source>
</evidence>